<protein>
    <recommendedName>
        <fullName evidence="3 14">UDP-N-acetylmuramate--L-alanine ligase</fullName>
        <ecNumber evidence="3 14">6.3.2.8</ecNumber>
    </recommendedName>
    <alternativeName>
        <fullName evidence="14">UDP-N-acetylmuramoyl-L-alanine synthetase</fullName>
    </alternativeName>
</protein>
<comment type="similarity">
    <text evidence="14">Belongs to the MurCDEF family.</text>
</comment>
<evidence type="ECO:0000256" key="1">
    <source>
        <dbReference type="ARBA" id="ARBA00004496"/>
    </source>
</evidence>
<dbReference type="SUPFAM" id="SSF53623">
    <property type="entry name" value="MurD-like peptide ligases, catalytic domain"/>
    <property type="match status" value="1"/>
</dbReference>
<dbReference type="RefSeq" id="WP_259094995.1">
    <property type="nucleotide sequence ID" value="NZ_CP130454.1"/>
</dbReference>
<evidence type="ECO:0000256" key="14">
    <source>
        <dbReference type="HAMAP-Rule" id="MF_00046"/>
    </source>
</evidence>
<dbReference type="Pfam" id="PF08245">
    <property type="entry name" value="Mur_ligase_M"/>
    <property type="match status" value="1"/>
</dbReference>
<keyword evidence="5 14" id="KW-0436">Ligase</keyword>
<keyword evidence="8 14" id="KW-0067">ATP-binding</keyword>
<feature type="domain" description="Mur ligase N-terminal catalytic" evidence="15">
    <location>
        <begin position="7"/>
        <end position="104"/>
    </location>
</feature>
<dbReference type="EMBL" id="JANUCP010000002">
    <property type="protein sequence ID" value="MCS3918930.1"/>
    <property type="molecule type" value="Genomic_DNA"/>
</dbReference>
<comment type="catalytic activity">
    <reaction evidence="13 14">
        <text>UDP-N-acetyl-alpha-D-muramate + L-alanine + ATP = UDP-N-acetyl-alpha-D-muramoyl-L-alanine + ADP + phosphate + H(+)</text>
        <dbReference type="Rhea" id="RHEA:23372"/>
        <dbReference type="ChEBI" id="CHEBI:15378"/>
        <dbReference type="ChEBI" id="CHEBI:30616"/>
        <dbReference type="ChEBI" id="CHEBI:43474"/>
        <dbReference type="ChEBI" id="CHEBI:57972"/>
        <dbReference type="ChEBI" id="CHEBI:70757"/>
        <dbReference type="ChEBI" id="CHEBI:83898"/>
        <dbReference type="ChEBI" id="CHEBI:456216"/>
        <dbReference type="EC" id="6.3.2.8"/>
    </reaction>
</comment>
<dbReference type="InterPro" id="IPR004101">
    <property type="entry name" value="Mur_ligase_C"/>
</dbReference>
<feature type="domain" description="Mur ligase C-terminal" evidence="16">
    <location>
        <begin position="315"/>
        <end position="446"/>
    </location>
</feature>
<dbReference type="PANTHER" id="PTHR43445">
    <property type="entry name" value="UDP-N-ACETYLMURAMATE--L-ALANINE LIGASE-RELATED"/>
    <property type="match status" value="1"/>
</dbReference>
<evidence type="ECO:0000256" key="13">
    <source>
        <dbReference type="ARBA" id="ARBA00047833"/>
    </source>
</evidence>
<comment type="caution">
    <text evidence="18">The sequence shown here is derived from an EMBL/GenBank/DDBJ whole genome shotgun (WGS) entry which is preliminary data.</text>
</comment>
<dbReference type="Pfam" id="PF02875">
    <property type="entry name" value="Mur_ligase_C"/>
    <property type="match status" value="1"/>
</dbReference>
<dbReference type="InterPro" id="IPR000713">
    <property type="entry name" value="Mur_ligase_N"/>
</dbReference>
<gene>
    <name evidence="14" type="primary">murC</name>
    <name evidence="18" type="ORF">M2350_001330</name>
</gene>
<evidence type="ECO:0000256" key="12">
    <source>
        <dbReference type="ARBA" id="ARBA00023316"/>
    </source>
</evidence>
<dbReference type="InterPro" id="IPR036615">
    <property type="entry name" value="Mur_ligase_C_dom_sf"/>
</dbReference>
<keyword evidence="11 14" id="KW-0131">Cell cycle</keyword>
<dbReference type="Proteomes" id="UP001204798">
    <property type="component" value="Unassembled WGS sequence"/>
</dbReference>
<dbReference type="InterPro" id="IPR005758">
    <property type="entry name" value="UDP-N-AcMur_Ala_ligase_MurC"/>
</dbReference>
<evidence type="ECO:0000256" key="4">
    <source>
        <dbReference type="ARBA" id="ARBA00022490"/>
    </source>
</evidence>
<dbReference type="Pfam" id="PF01225">
    <property type="entry name" value="Mur_ligase"/>
    <property type="match status" value="1"/>
</dbReference>
<organism evidence="18 19">
    <name type="scientific">Candidatus Fervidibacter sacchari</name>
    <dbReference type="NCBI Taxonomy" id="1448929"/>
    <lineage>
        <taxon>Bacteria</taxon>
        <taxon>Candidatus Fervidibacterota</taxon>
        <taxon>Candidatus Fervidibacter</taxon>
    </lineage>
</organism>
<comment type="pathway">
    <text evidence="2 14">Cell wall biogenesis; peptidoglycan biosynthesis.</text>
</comment>
<comment type="function">
    <text evidence="14">Cell wall formation.</text>
</comment>
<dbReference type="EC" id="6.3.2.8" evidence="3 14"/>
<evidence type="ECO:0000256" key="3">
    <source>
        <dbReference type="ARBA" id="ARBA00012211"/>
    </source>
</evidence>
<dbReference type="Gene3D" id="3.40.1190.10">
    <property type="entry name" value="Mur-like, catalytic domain"/>
    <property type="match status" value="1"/>
</dbReference>
<keyword evidence="19" id="KW-1185">Reference proteome</keyword>
<evidence type="ECO:0000256" key="11">
    <source>
        <dbReference type="ARBA" id="ARBA00023306"/>
    </source>
</evidence>
<sequence length="475" mass="51992">MPFPFRKVHMIGIGGAGMSAIAQVLLAEGVAVTGSDLEPSSYTERVQQAGGIVFFGHHPSNLSDAEAVIVSSAIPEGNPELVEARRRGLTVLHRADALALLMEGKCSVAVAGTHGKSTTTAMIGHILSQLGYDPTVLVGAEVINFRSNCRVGTSEWFVTEADESDGSFLKFSPTHIVITNIELDHPDHYPDEEAFFNAFVQFAERLSEDGLLVVNADCPRSSKLPFKLSRPVWWMSFGIRNEADYEAHGIKRHPDGSWSFQIQRRPKSLGEVRLKVPGEHNVANAMAAIVFCYEVLGVPFSFLAEALSTFRGVKRRFEIVGQIGGITVVDDYAHHPTEIQALLRTARKVFEGRIWVIFQPHRYTRTAKLWREFGPAFTEAEGIWVTEIFAASEKPIEGVSGELIAKAVSECEPNKLVRFESDWDAIVDELVALIQPNDAVLVVGAGDIYKIAAKLLTRLSNAAGKGEEGTRVLGV</sequence>
<comment type="subcellular location">
    <subcellularLocation>
        <location evidence="1 14">Cytoplasm</location>
    </subcellularLocation>
</comment>
<name>A0ABT2EM49_9BACT</name>
<evidence type="ECO:0000256" key="8">
    <source>
        <dbReference type="ARBA" id="ARBA00022840"/>
    </source>
</evidence>
<dbReference type="NCBIfam" id="TIGR01082">
    <property type="entry name" value="murC"/>
    <property type="match status" value="1"/>
</dbReference>
<keyword evidence="9 14" id="KW-0133">Cell shape</keyword>
<dbReference type="CDD" id="cd01983">
    <property type="entry name" value="SIMIBI"/>
    <property type="match status" value="1"/>
</dbReference>
<keyword evidence="7 14" id="KW-0547">Nucleotide-binding</keyword>
<dbReference type="SUPFAM" id="SSF51984">
    <property type="entry name" value="MurCD N-terminal domain"/>
    <property type="match status" value="1"/>
</dbReference>
<accession>A0ABT2EM49</accession>
<evidence type="ECO:0000256" key="9">
    <source>
        <dbReference type="ARBA" id="ARBA00022960"/>
    </source>
</evidence>
<keyword evidence="10 14" id="KW-0573">Peptidoglycan synthesis</keyword>
<evidence type="ECO:0000256" key="6">
    <source>
        <dbReference type="ARBA" id="ARBA00022618"/>
    </source>
</evidence>
<evidence type="ECO:0000313" key="18">
    <source>
        <dbReference type="EMBL" id="MCS3918930.1"/>
    </source>
</evidence>
<reference evidence="18 19" key="1">
    <citation type="submission" date="2022-08" db="EMBL/GenBank/DDBJ databases">
        <title>Bacterial and archaeal communities from various locations to study Microbial Dark Matter (Phase II).</title>
        <authorList>
            <person name="Stepanauskas R."/>
        </authorList>
    </citation>
    <scope>NUCLEOTIDE SEQUENCE [LARGE SCALE GENOMIC DNA]</scope>
    <source>
        <strain evidence="18 19">PD1</strain>
    </source>
</reference>
<feature type="domain" description="Mur ligase central" evidence="17">
    <location>
        <begin position="110"/>
        <end position="291"/>
    </location>
</feature>
<evidence type="ECO:0000256" key="10">
    <source>
        <dbReference type="ARBA" id="ARBA00022984"/>
    </source>
</evidence>
<evidence type="ECO:0000259" key="16">
    <source>
        <dbReference type="Pfam" id="PF02875"/>
    </source>
</evidence>
<dbReference type="PANTHER" id="PTHR43445:SF3">
    <property type="entry name" value="UDP-N-ACETYLMURAMATE--L-ALANINE LIGASE"/>
    <property type="match status" value="1"/>
</dbReference>
<keyword evidence="6 14" id="KW-0132">Cell division</keyword>
<dbReference type="Gene3D" id="3.90.190.20">
    <property type="entry name" value="Mur ligase, C-terminal domain"/>
    <property type="match status" value="1"/>
</dbReference>
<proteinExistence type="inferred from homology"/>
<evidence type="ECO:0000256" key="7">
    <source>
        <dbReference type="ARBA" id="ARBA00022741"/>
    </source>
</evidence>
<dbReference type="InterPro" id="IPR050061">
    <property type="entry name" value="MurCDEF_pg_biosynth"/>
</dbReference>
<keyword evidence="4 14" id="KW-0963">Cytoplasm</keyword>
<evidence type="ECO:0000259" key="17">
    <source>
        <dbReference type="Pfam" id="PF08245"/>
    </source>
</evidence>
<dbReference type="HAMAP" id="MF_00046">
    <property type="entry name" value="MurC"/>
    <property type="match status" value="1"/>
</dbReference>
<evidence type="ECO:0000313" key="19">
    <source>
        <dbReference type="Proteomes" id="UP001204798"/>
    </source>
</evidence>
<dbReference type="Gene3D" id="3.40.50.720">
    <property type="entry name" value="NAD(P)-binding Rossmann-like Domain"/>
    <property type="match status" value="1"/>
</dbReference>
<evidence type="ECO:0000256" key="5">
    <source>
        <dbReference type="ARBA" id="ARBA00022598"/>
    </source>
</evidence>
<dbReference type="InterPro" id="IPR036565">
    <property type="entry name" value="Mur-like_cat_sf"/>
</dbReference>
<keyword evidence="12 14" id="KW-0961">Cell wall biogenesis/degradation</keyword>
<feature type="binding site" evidence="14">
    <location>
        <begin position="112"/>
        <end position="118"/>
    </location>
    <ligand>
        <name>ATP</name>
        <dbReference type="ChEBI" id="CHEBI:30616"/>
    </ligand>
</feature>
<evidence type="ECO:0000256" key="2">
    <source>
        <dbReference type="ARBA" id="ARBA00004752"/>
    </source>
</evidence>
<dbReference type="InterPro" id="IPR013221">
    <property type="entry name" value="Mur_ligase_cen"/>
</dbReference>
<dbReference type="SUPFAM" id="SSF53244">
    <property type="entry name" value="MurD-like peptide ligases, peptide-binding domain"/>
    <property type="match status" value="1"/>
</dbReference>
<evidence type="ECO:0000259" key="15">
    <source>
        <dbReference type="Pfam" id="PF01225"/>
    </source>
</evidence>
<dbReference type="GO" id="GO:0008763">
    <property type="term" value="F:UDP-N-acetylmuramate-L-alanine ligase activity"/>
    <property type="evidence" value="ECO:0007669"/>
    <property type="project" value="UniProtKB-EC"/>
</dbReference>